<protein>
    <recommendedName>
        <fullName evidence="2">FAS1 domain-containing protein</fullName>
    </recommendedName>
</protein>
<dbReference type="RefSeq" id="WP_095349647.1">
    <property type="nucleotide sequence ID" value="NZ_JBDNMF010000028.1"/>
</dbReference>
<evidence type="ECO:0000259" key="2">
    <source>
        <dbReference type="PROSITE" id="PS50213"/>
    </source>
</evidence>
<dbReference type="SUPFAM" id="SSF82153">
    <property type="entry name" value="FAS1 domain"/>
    <property type="match status" value="1"/>
</dbReference>
<evidence type="ECO:0000313" key="3">
    <source>
        <dbReference type="EMBL" id="PAK78307.1"/>
    </source>
</evidence>
<gene>
    <name evidence="3" type="ORF">B8X00_06875</name>
</gene>
<dbReference type="OrthoDB" id="9800666at2"/>
<dbReference type="Pfam" id="PF02469">
    <property type="entry name" value="Fasciclin"/>
    <property type="match status" value="1"/>
</dbReference>
<name>A0A269XYC0_9PROT</name>
<dbReference type="InterPro" id="IPR036378">
    <property type="entry name" value="FAS1_dom_sf"/>
</dbReference>
<proteinExistence type="predicted"/>
<dbReference type="Proteomes" id="UP000216151">
    <property type="component" value="Unassembled WGS sequence"/>
</dbReference>
<accession>A0A269XYC0</accession>
<dbReference type="EMBL" id="NCXK01000006">
    <property type="protein sequence ID" value="PAK78307.1"/>
    <property type="molecule type" value="Genomic_DNA"/>
</dbReference>
<keyword evidence="4" id="KW-1185">Reference proteome</keyword>
<dbReference type="Gene3D" id="2.30.180.10">
    <property type="entry name" value="FAS1 domain"/>
    <property type="match status" value="1"/>
</dbReference>
<sequence length="273" mass="29614">MLSFLPLPFNTTTTREEAPLRHHTPRRAQHRWRGFVAPQALMLAGMFLLGGCAQSPARQDTYTTPISTCAYMMPTVSGTRTYTQGRSGKSGQNNPIDSAVAYGNPQTPAFCDRPLSDTLRSSIELADYTHLLDRTGLFPTLQQAGPFTVFALPNTALETYNTQTGGQLLDPASTGRVRTLLGYTIVTGKWPHKALRATLAAAPGHSLLLPTLNGQALPIWLDTQTEQIMVGPPHGQSSPLWVMGIPQSNGVLYFTHTLVLPPAEQAAVRPNTP</sequence>
<reference evidence="3 4" key="1">
    <citation type="submission" date="2017-04" db="EMBL/GenBank/DDBJ databases">
        <title>Kefir bacterial isolates.</title>
        <authorList>
            <person name="Kim Y."/>
            <person name="Blasche S."/>
            <person name="Patil K.R."/>
        </authorList>
    </citation>
    <scope>NUCLEOTIDE SEQUENCE [LARGE SCALE GENOMIC DNA]</scope>
    <source>
        <strain evidence="3 4">KR</strain>
    </source>
</reference>
<feature type="region of interest" description="Disordered" evidence="1">
    <location>
        <begin position="1"/>
        <end position="26"/>
    </location>
</feature>
<organism evidence="3 4">
    <name type="scientific">Acetobacter fabarum</name>
    <dbReference type="NCBI Taxonomy" id="483199"/>
    <lineage>
        <taxon>Bacteria</taxon>
        <taxon>Pseudomonadati</taxon>
        <taxon>Pseudomonadota</taxon>
        <taxon>Alphaproteobacteria</taxon>
        <taxon>Acetobacterales</taxon>
        <taxon>Acetobacteraceae</taxon>
        <taxon>Acetobacter</taxon>
    </lineage>
</organism>
<dbReference type="AlphaFoldDB" id="A0A269XYC0"/>
<comment type="caution">
    <text evidence="3">The sequence shown here is derived from an EMBL/GenBank/DDBJ whole genome shotgun (WGS) entry which is preliminary data.</text>
</comment>
<evidence type="ECO:0000256" key="1">
    <source>
        <dbReference type="SAM" id="MobiDB-lite"/>
    </source>
</evidence>
<dbReference type="InterPro" id="IPR000782">
    <property type="entry name" value="FAS1_domain"/>
</dbReference>
<feature type="region of interest" description="Disordered" evidence="1">
    <location>
        <begin position="80"/>
        <end position="101"/>
    </location>
</feature>
<feature type="compositionally biased region" description="Polar residues" evidence="1">
    <location>
        <begin position="80"/>
        <end position="96"/>
    </location>
</feature>
<evidence type="ECO:0000313" key="4">
    <source>
        <dbReference type="Proteomes" id="UP000216151"/>
    </source>
</evidence>
<feature type="domain" description="FAS1" evidence="2">
    <location>
        <begin position="112"/>
        <end position="259"/>
    </location>
</feature>
<dbReference type="PROSITE" id="PS50213">
    <property type="entry name" value="FAS1"/>
    <property type="match status" value="1"/>
</dbReference>